<accession>A0ABY7H8W3</accession>
<reference evidence="1" key="1">
    <citation type="submission" date="2022-11" db="EMBL/GenBank/DDBJ databases">
        <title>Minimal conservation of predation-associated metabolite biosynthetic gene clusters underscores biosynthetic potential of Myxococcota including descriptions for ten novel species: Archangium lansinium sp. nov., Myxococcus landrumus sp. nov., Nannocystis bai.</title>
        <authorList>
            <person name="Ahearne A."/>
            <person name="Stevens C."/>
            <person name="Dowd S."/>
        </authorList>
    </citation>
    <scope>NUCLEOTIDE SEQUENCE</scope>
    <source>
        <strain evidence="1">Fl3</strain>
    </source>
</reference>
<dbReference type="RefSeq" id="WP_269038058.1">
    <property type="nucleotide sequence ID" value="NZ_CP114040.1"/>
</dbReference>
<proteinExistence type="predicted"/>
<keyword evidence="2" id="KW-1185">Reference proteome</keyword>
<protein>
    <submittedName>
        <fullName evidence="1">Uncharacterized protein</fullName>
    </submittedName>
</protein>
<gene>
    <name evidence="1" type="ORF">O0S08_06080</name>
</gene>
<sequence>MTIDAPTDHRVPGHARAELADAFTVRPFAACLDAFSALGSGEPREQSVDGAGRAFAFEALEIWPTRPPHCALLEVDEPQLAVLADPRRLARLPVFAPLLGTWNARVTGHWFAGPGWIVAGLQFTHEQLDEESDASSDFFAGLALFAVEGGWAAAVWPARRHEAFAAVLGFAPERASERHPCQFWFGE</sequence>
<name>A0ABY7H8W3_9BACT</name>
<organism evidence="1 2">
    <name type="scientific">Nannocystis punicea</name>
    <dbReference type="NCBI Taxonomy" id="2995304"/>
    <lineage>
        <taxon>Bacteria</taxon>
        <taxon>Pseudomonadati</taxon>
        <taxon>Myxococcota</taxon>
        <taxon>Polyangia</taxon>
        <taxon>Nannocystales</taxon>
        <taxon>Nannocystaceae</taxon>
        <taxon>Nannocystis</taxon>
    </lineage>
</organism>
<evidence type="ECO:0000313" key="2">
    <source>
        <dbReference type="Proteomes" id="UP001164459"/>
    </source>
</evidence>
<evidence type="ECO:0000313" key="1">
    <source>
        <dbReference type="EMBL" id="WAS95712.1"/>
    </source>
</evidence>
<dbReference type="Proteomes" id="UP001164459">
    <property type="component" value="Chromosome"/>
</dbReference>
<dbReference type="EMBL" id="CP114040">
    <property type="protein sequence ID" value="WAS95712.1"/>
    <property type="molecule type" value="Genomic_DNA"/>
</dbReference>